<dbReference type="Proteomes" id="UP001176059">
    <property type="component" value="Unassembled WGS sequence"/>
</dbReference>
<feature type="region of interest" description="Disordered" evidence="1">
    <location>
        <begin position="1"/>
        <end position="30"/>
    </location>
</feature>
<accession>A0AA38JVL1</accession>
<dbReference type="Gene3D" id="1.10.472.10">
    <property type="entry name" value="Cyclin-like"/>
    <property type="match status" value="1"/>
</dbReference>
<reference evidence="3" key="2">
    <citation type="journal article" date="2023" name="Proc. Natl. Acad. Sci. U.S.A.">
        <title>A global phylogenomic analysis of the shiitake genus Lentinula.</title>
        <authorList>
            <person name="Sierra-Patev S."/>
            <person name="Min B."/>
            <person name="Naranjo-Ortiz M."/>
            <person name="Looney B."/>
            <person name="Konkel Z."/>
            <person name="Slot J.C."/>
            <person name="Sakamoto Y."/>
            <person name="Steenwyk J.L."/>
            <person name="Rokas A."/>
            <person name="Carro J."/>
            <person name="Camarero S."/>
            <person name="Ferreira P."/>
            <person name="Molpeceres G."/>
            <person name="Ruiz-Duenas F.J."/>
            <person name="Serrano A."/>
            <person name="Henrissat B."/>
            <person name="Drula E."/>
            <person name="Hughes K.W."/>
            <person name="Mata J.L."/>
            <person name="Ishikawa N.K."/>
            <person name="Vargas-Isla R."/>
            <person name="Ushijima S."/>
            <person name="Smith C.A."/>
            <person name="Donoghue J."/>
            <person name="Ahrendt S."/>
            <person name="Andreopoulos W."/>
            <person name="He G."/>
            <person name="LaButti K."/>
            <person name="Lipzen A."/>
            <person name="Ng V."/>
            <person name="Riley R."/>
            <person name="Sandor L."/>
            <person name="Barry K."/>
            <person name="Martinez A.T."/>
            <person name="Xiao Y."/>
            <person name="Gibbons J.G."/>
            <person name="Terashima K."/>
            <person name="Grigoriev I.V."/>
            <person name="Hibbett D."/>
        </authorList>
    </citation>
    <scope>NUCLEOTIDE SEQUENCE</scope>
    <source>
        <strain evidence="3">ET3784</strain>
    </source>
</reference>
<feature type="region of interest" description="Disordered" evidence="1">
    <location>
        <begin position="249"/>
        <end position="328"/>
    </location>
</feature>
<organism evidence="3 4">
    <name type="scientific">Lentinula guzmanii</name>
    <dbReference type="NCBI Taxonomy" id="2804957"/>
    <lineage>
        <taxon>Eukaryota</taxon>
        <taxon>Fungi</taxon>
        <taxon>Dikarya</taxon>
        <taxon>Basidiomycota</taxon>
        <taxon>Agaricomycotina</taxon>
        <taxon>Agaricomycetes</taxon>
        <taxon>Agaricomycetidae</taxon>
        <taxon>Agaricales</taxon>
        <taxon>Marasmiineae</taxon>
        <taxon>Omphalotaceae</taxon>
        <taxon>Lentinula</taxon>
    </lineage>
</organism>
<evidence type="ECO:0000313" key="4">
    <source>
        <dbReference type="Proteomes" id="UP001176059"/>
    </source>
</evidence>
<comment type="caution">
    <text evidence="3">The sequence shown here is derived from an EMBL/GenBank/DDBJ whole genome shotgun (WGS) entry which is preliminary data.</text>
</comment>
<feature type="domain" description="Cyclin N-terminal" evidence="2">
    <location>
        <begin position="103"/>
        <end position="195"/>
    </location>
</feature>
<keyword evidence="4" id="KW-1185">Reference proteome</keyword>
<dbReference type="InterPro" id="IPR036915">
    <property type="entry name" value="Cyclin-like_sf"/>
</dbReference>
<dbReference type="AlphaFoldDB" id="A0AA38JVL1"/>
<dbReference type="GO" id="GO:0005634">
    <property type="term" value="C:nucleus"/>
    <property type="evidence" value="ECO:0007669"/>
    <property type="project" value="TreeGrafter"/>
</dbReference>
<evidence type="ECO:0000256" key="1">
    <source>
        <dbReference type="SAM" id="MobiDB-lite"/>
    </source>
</evidence>
<feature type="compositionally biased region" description="Low complexity" evidence="1">
    <location>
        <begin position="249"/>
        <end position="259"/>
    </location>
</feature>
<gene>
    <name evidence="3" type="ORF">DFJ43DRAFT_1048964</name>
</gene>
<dbReference type="InterPro" id="IPR013922">
    <property type="entry name" value="Cyclin_PHO80-like"/>
</dbReference>
<dbReference type="EMBL" id="JANVFO010000003">
    <property type="protein sequence ID" value="KAJ3737035.1"/>
    <property type="molecule type" value="Genomic_DNA"/>
</dbReference>
<dbReference type="SUPFAM" id="SSF47954">
    <property type="entry name" value="Cyclin-like"/>
    <property type="match status" value="1"/>
</dbReference>
<dbReference type="PANTHER" id="PTHR15615:SF10">
    <property type="entry name" value="PHO85 CYCLIN-2-RELATED"/>
    <property type="match status" value="1"/>
</dbReference>
<evidence type="ECO:0000259" key="2">
    <source>
        <dbReference type="Pfam" id="PF00134"/>
    </source>
</evidence>
<sequence length="369" mass="41108">MVFISGLSSSSPSSSSSVSPSKPIHSSSLVDPEQHSPYLMQLLGLDISKPVIDHIVDYVSHIIGQSVDHSVDQPITLFPMTRGRSQSRRQPRPTGPVSDVRAFVKRVLRKSRVTMAEVLATLAYINRARPYLQVSGDSKYPFERVFLGALIVASKFLNDSCLSNMHWAQCTRLFGKHDVGRIEREFLEVIDWELRLTEDDLLTHYEPLILATFSDAPDAPLSESIDQRPLKLPIFQECPLVEEAEEELSLSPLPSFPSSAHQRSETNQPTRLPLFMHNSSPSLSPRAPLPSPVSPLTPDLEFEGTNCSFDTDSNSSSSPPPLTPPSSLAVEVNEDRTKGSDSFWDTFFSSMRLQEASSPIERFRERTNS</sequence>
<feature type="compositionally biased region" description="Low complexity" evidence="1">
    <location>
        <begin position="1"/>
        <end position="28"/>
    </location>
</feature>
<dbReference type="Pfam" id="PF00134">
    <property type="entry name" value="Cyclin_N"/>
    <property type="match status" value="1"/>
</dbReference>
<dbReference type="InterPro" id="IPR006671">
    <property type="entry name" value="Cyclin_N"/>
</dbReference>
<dbReference type="CDD" id="cd20557">
    <property type="entry name" value="CYCLIN_ScPCL1-like"/>
    <property type="match status" value="1"/>
</dbReference>
<protein>
    <recommendedName>
        <fullName evidence="2">Cyclin N-terminal domain-containing protein</fullName>
    </recommendedName>
</protein>
<proteinExistence type="predicted"/>
<reference evidence="3" key="1">
    <citation type="submission" date="2022-08" db="EMBL/GenBank/DDBJ databases">
        <authorList>
            <consortium name="DOE Joint Genome Institute"/>
            <person name="Min B."/>
            <person name="Sierra-Patev S."/>
            <person name="Naranjo-Ortiz M."/>
            <person name="Looney B."/>
            <person name="Konkel Z."/>
            <person name="Slot J.C."/>
            <person name="Sakamoto Y."/>
            <person name="Steenwyk J.L."/>
            <person name="Rokas A."/>
            <person name="Carro J."/>
            <person name="Camarero S."/>
            <person name="Ferreira P."/>
            <person name="Molpeceres G."/>
            <person name="Ruiz-duenas F.J."/>
            <person name="Serrano A."/>
            <person name="Henrissat B."/>
            <person name="Drula E."/>
            <person name="Hughes K.W."/>
            <person name="Mata J.L."/>
            <person name="Ishikawa N.K."/>
            <person name="Vargas-Isla R."/>
            <person name="Ushijima S."/>
            <person name="Smith C.A."/>
            <person name="Ahrendt S."/>
            <person name="Andreopoulos W."/>
            <person name="He G."/>
            <person name="LaButti K."/>
            <person name="Lipzen A."/>
            <person name="Ng V."/>
            <person name="Riley R."/>
            <person name="Sandor L."/>
            <person name="Barry K."/>
            <person name="Martinez A.T."/>
            <person name="Xiao Y."/>
            <person name="Gibbons J.G."/>
            <person name="Terashima K."/>
            <person name="Hibbett D.S."/>
            <person name="Grigoriev I.V."/>
        </authorList>
    </citation>
    <scope>NUCLEOTIDE SEQUENCE</scope>
    <source>
        <strain evidence="3">ET3784</strain>
    </source>
</reference>
<dbReference type="PANTHER" id="PTHR15615">
    <property type="match status" value="1"/>
</dbReference>
<dbReference type="GO" id="GO:0019901">
    <property type="term" value="F:protein kinase binding"/>
    <property type="evidence" value="ECO:0007669"/>
    <property type="project" value="InterPro"/>
</dbReference>
<name>A0AA38JVL1_9AGAR</name>
<dbReference type="GO" id="GO:0000307">
    <property type="term" value="C:cyclin-dependent protein kinase holoenzyme complex"/>
    <property type="evidence" value="ECO:0007669"/>
    <property type="project" value="TreeGrafter"/>
</dbReference>
<evidence type="ECO:0000313" key="3">
    <source>
        <dbReference type="EMBL" id="KAJ3737035.1"/>
    </source>
</evidence>
<dbReference type="GO" id="GO:0016538">
    <property type="term" value="F:cyclin-dependent protein serine/threonine kinase regulator activity"/>
    <property type="evidence" value="ECO:0007669"/>
    <property type="project" value="TreeGrafter"/>
</dbReference>